<organism evidence="1 2">
    <name type="scientific">Fusarium keratoplasticum</name>
    <dbReference type="NCBI Taxonomy" id="1328300"/>
    <lineage>
        <taxon>Eukaryota</taxon>
        <taxon>Fungi</taxon>
        <taxon>Dikarya</taxon>
        <taxon>Ascomycota</taxon>
        <taxon>Pezizomycotina</taxon>
        <taxon>Sordariomycetes</taxon>
        <taxon>Hypocreomycetidae</taxon>
        <taxon>Hypocreales</taxon>
        <taxon>Nectriaceae</taxon>
        <taxon>Fusarium</taxon>
        <taxon>Fusarium solani species complex</taxon>
    </lineage>
</organism>
<evidence type="ECO:0000313" key="2">
    <source>
        <dbReference type="Proteomes" id="UP001065298"/>
    </source>
</evidence>
<sequence>MASWVFLFTDNYLATMMEPSLYTASNLGVEISTFPKPGRERDARVKIDPGGFFIRHPPAPHQLDDFTTPDEKLFQTIHMGAAVVDTENWLLVVDGLVQNPFALTMEQLLKLPRTTVTAFHECYGSPLKPPTDAVWRIGNVHWTGVRLADILAIAKPRPEAQYVWSEGLDYGTFAGVTADRYQKDLPIQKALGQEVLIAFEMNGHRLSKERGGPVRLIVPGWFGTNMTKWICRLSLQNKRAPGPYTTVFYNEIDPTDPDGNRKRPVWSVEVNSIITSPALDAVVSGSEVAIEGWAWCHEPVVRVLVTSSLDKPWTDAVVKAREGFSWQRWRAVLTLAQGENVLVARAVSQSGTEQPLHGRRNHVHRVRIWVKPEADAD</sequence>
<keyword evidence="2" id="KW-1185">Reference proteome</keyword>
<proteinExistence type="predicted"/>
<accession>A0ACC0R732</accession>
<gene>
    <name evidence="1" type="ORF">NCS57_00197400</name>
</gene>
<name>A0ACC0R732_9HYPO</name>
<dbReference type="EMBL" id="CM046504">
    <property type="protein sequence ID" value="KAI8679202.1"/>
    <property type="molecule type" value="Genomic_DNA"/>
</dbReference>
<evidence type="ECO:0000313" key="1">
    <source>
        <dbReference type="EMBL" id="KAI8679202.1"/>
    </source>
</evidence>
<protein>
    <submittedName>
        <fullName evidence="1">Oxidored-molyb domain-containing protein</fullName>
    </submittedName>
</protein>
<dbReference type="Proteomes" id="UP001065298">
    <property type="component" value="Chromosome 2"/>
</dbReference>
<reference evidence="1" key="1">
    <citation type="submission" date="2022-06" db="EMBL/GenBank/DDBJ databases">
        <title>Fusarium solani species complex genomes reveal bases of compartmentalisation and animal pathogenesis.</title>
        <authorList>
            <person name="Tsai I.J."/>
        </authorList>
    </citation>
    <scope>NUCLEOTIDE SEQUENCE</scope>
    <source>
        <strain evidence="1">Fu6.1</strain>
    </source>
</reference>
<comment type="caution">
    <text evidence="1">The sequence shown here is derived from an EMBL/GenBank/DDBJ whole genome shotgun (WGS) entry which is preliminary data.</text>
</comment>